<comment type="caution">
    <text evidence="1">The sequence shown here is derived from an EMBL/GenBank/DDBJ whole genome shotgun (WGS) entry which is preliminary data.</text>
</comment>
<evidence type="ECO:0000313" key="2">
    <source>
        <dbReference type="Proteomes" id="UP000070475"/>
    </source>
</evidence>
<dbReference type="PATRIC" id="fig|483937.3.peg.5847"/>
<dbReference type="AlphaFoldDB" id="A0A132TMT6"/>
<name>A0A132TMT6_9BACL</name>
<sequence>MRRAVRVKNQPFDIQVSFTCQYCDNKIAVELDGEPVSVVCCSKCNKTFTVMRPAIAEEILIDWENEALFQKIRAEKTQSSNSSLLSLVIRVIELLTWRDKGNGQVEAIREMRQWLIEHEEVPPLAELIKLDTNSQRSAKRNWND</sequence>
<reference evidence="1 2" key="1">
    <citation type="submission" date="2015-08" db="EMBL/GenBank/DDBJ databases">
        <title>Genomes of Paenibacillus riograndensis.</title>
        <authorList>
            <person name="Sant'Anna F.H."/>
            <person name="Souza R."/>
            <person name="Ambrosini A."/>
            <person name="Bach E."/>
            <person name="Fernandes G."/>
            <person name="Balsanelli E."/>
            <person name="Baura V.A."/>
            <person name="Pedrosa F.O."/>
            <person name="Souza E.M."/>
            <person name="Passaglia L."/>
        </authorList>
    </citation>
    <scope>NUCLEOTIDE SEQUENCE [LARGE SCALE GENOMIC DNA]</scope>
    <source>
        <strain evidence="1 2">CAS34</strain>
    </source>
</reference>
<protein>
    <submittedName>
        <fullName evidence="1">Uncharacterized protein</fullName>
    </submittedName>
</protein>
<gene>
    <name evidence="1" type="ORF">AMQ84_25310</name>
</gene>
<proteinExistence type="predicted"/>
<keyword evidence="2" id="KW-1185">Reference proteome</keyword>
<dbReference type="Proteomes" id="UP000070475">
    <property type="component" value="Unassembled WGS sequence"/>
</dbReference>
<accession>A0A132TMT6</accession>
<dbReference type="EMBL" id="LIRB01000144">
    <property type="protein sequence ID" value="KWX72590.1"/>
    <property type="molecule type" value="Genomic_DNA"/>
</dbReference>
<organism evidence="1 2">
    <name type="scientific">Paenibacillus riograndensis</name>
    <dbReference type="NCBI Taxonomy" id="483937"/>
    <lineage>
        <taxon>Bacteria</taxon>
        <taxon>Bacillati</taxon>
        <taxon>Bacillota</taxon>
        <taxon>Bacilli</taxon>
        <taxon>Bacillales</taxon>
        <taxon>Paenibacillaceae</taxon>
        <taxon>Paenibacillus</taxon>
        <taxon>Paenibacillus sonchi group</taxon>
    </lineage>
</organism>
<evidence type="ECO:0000313" key="1">
    <source>
        <dbReference type="EMBL" id="KWX72590.1"/>
    </source>
</evidence>